<name>A0ACC2PD65_9HYME</name>
<evidence type="ECO:0000313" key="2">
    <source>
        <dbReference type="Proteomes" id="UP001239111"/>
    </source>
</evidence>
<sequence length="227" mass="25678">MEISHKFLVVLLSFLAASTSVRGGCTNLSWRTRSHLDSMGIKIPDDYCYIKDIGVYKLHTDLANWNEAREICKKEGAHLAILNSRREAELLGDMFKNSDLKNKGPQQGNGVFIGFHDLYQEGKFVTIFDDLLEETGYNTWSRQWGGQPDNGQKVGLVIEAQNCGALAFDSELDDVNCSWKLGFICEIPMRPLVLSEISKSYSKKLYDQNKDMQSSCNGNNKSRSRDY</sequence>
<gene>
    <name evidence="1" type="ORF">QAD02_017049</name>
</gene>
<dbReference type="EMBL" id="CM056742">
    <property type="protein sequence ID" value="KAJ8681262.1"/>
    <property type="molecule type" value="Genomic_DNA"/>
</dbReference>
<protein>
    <submittedName>
        <fullName evidence="1">Uncharacterized protein</fullName>
    </submittedName>
</protein>
<proteinExistence type="predicted"/>
<keyword evidence="2" id="KW-1185">Reference proteome</keyword>
<organism evidence="1 2">
    <name type="scientific">Eretmocerus hayati</name>
    <dbReference type="NCBI Taxonomy" id="131215"/>
    <lineage>
        <taxon>Eukaryota</taxon>
        <taxon>Metazoa</taxon>
        <taxon>Ecdysozoa</taxon>
        <taxon>Arthropoda</taxon>
        <taxon>Hexapoda</taxon>
        <taxon>Insecta</taxon>
        <taxon>Pterygota</taxon>
        <taxon>Neoptera</taxon>
        <taxon>Endopterygota</taxon>
        <taxon>Hymenoptera</taxon>
        <taxon>Apocrita</taxon>
        <taxon>Proctotrupomorpha</taxon>
        <taxon>Chalcidoidea</taxon>
        <taxon>Aphelinidae</taxon>
        <taxon>Aphelininae</taxon>
        <taxon>Eretmocerus</taxon>
    </lineage>
</organism>
<accession>A0ACC2PD65</accession>
<comment type="caution">
    <text evidence="1">The sequence shown here is derived from an EMBL/GenBank/DDBJ whole genome shotgun (WGS) entry which is preliminary data.</text>
</comment>
<evidence type="ECO:0000313" key="1">
    <source>
        <dbReference type="EMBL" id="KAJ8681262.1"/>
    </source>
</evidence>
<reference evidence="1" key="1">
    <citation type="submission" date="2023-04" db="EMBL/GenBank/DDBJ databases">
        <title>A chromosome-level genome assembly of the parasitoid wasp Eretmocerus hayati.</title>
        <authorList>
            <person name="Zhong Y."/>
            <person name="Liu S."/>
            <person name="Liu Y."/>
        </authorList>
    </citation>
    <scope>NUCLEOTIDE SEQUENCE</scope>
    <source>
        <strain evidence="1">ZJU_SS_LIU_2023</strain>
    </source>
</reference>
<dbReference type="Proteomes" id="UP001239111">
    <property type="component" value="Chromosome 2"/>
</dbReference>